<evidence type="ECO:0000313" key="3">
    <source>
        <dbReference type="Proteomes" id="UP000324574"/>
    </source>
</evidence>
<dbReference type="RefSeq" id="WP_147526316.1">
    <property type="nucleotide sequence ID" value="NZ_SAYG01000006.1"/>
</dbReference>
<reference evidence="2 3" key="1">
    <citation type="journal article" date="1992" name="Lakartidningen">
        <title>[Penicillin V and not amoxicillin is the first choice preparation in acute otitis].</title>
        <authorList>
            <person name="Kamme C."/>
            <person name="Lundgren K."/>
            <person name="Prellner K."/>
        </authorList>
    </citation>
    <scope>NUCLEOTIDE SEQUENCE [LARGE SCALE GENOMIC DNA]</scope>
    <source>
        <strain evidence="2 3">PC3714II</strain>
    </source>
</reference>
<dbReference type="CDD" id="cd00761">
    <property type="entry name" value="Glyco_tranf_GTA_type"/>
    <property type="match status" value="1"/>
</dbReference>
<dbReference type="PANTHER" id="PTHR22916">
    <property type="entry name" value="GLYCOSYLTRANSFERASE"/>
    <property type="match status" value="1"/>
</dbReference>
<dbReference type="GO" id="GO:0016758">
    <property type="term" value="F:hexosyltransferase activity"/>
    <property type="evidence" value="ECO:0007669"/>
    <property type="project" value="UniProtKB-ARBA"/>
</dbReference>
<sequence length="829" mass="98935">MIKFFQKSETDKYIIIKILFIKITFKKKPPKSDIDAIVWWIPIKSLRDSIRNIYYEYKNNLNQSNCRINNLYSDMHRRFDDLYPFMWDRFGTIQNNFNEQKKELLISRNLNYQSLLENKKLYFENIKNMPLVSVIIPVYNIGEKYLRQCLESVINQSYKNIEIIIVNDCSVFEEDEKIILEYASKDNRIKYIKHKQNMGDGAARMTGLKEAKGCSVLFADGDDYMSLDLIEIAIFEMIKNNVDIVCYNFFIVREENNKIEFNDSYYKNIPYQVLYGKNIMELFCNLYVYASGHLWSKLIKREVLLELGFDNIPARYKCKDLNYAFKIFLKAKRISYIPLNLYFYIEGNINSICNSIRFKDNFFTDMYYIYSDMFDFINKESNEEITKLLASNYLWLYYTAIDFDNARVREENHFINIFKKVILDLIDYGAINKNQLLENVKNITNDKNLINWLANIQNNNIDALQKSYGIKIINFTNKSYNEKTIALYFDAGIGDYLMLRPLLSFIREYYKNCKLIFIGNNRFKDVISYFDKDYIDEYIYYDGDIKYEYNTKKDFFKNICYDVLISPYFLVTEYLQNNLSLIKAKEKIASFGGLLTMSQRQRVKTAQNYTKIIYPNEKDMFELYRNIEFFEQLFNQKITINDISINLKEEDFKNMDFNFNERYAIIFPSATDINRQWDYKKFQFVCEHIYKKYKMTSYIVGGEGDKELANKIIGNRKYIISICGKYKLHEVFYIFNKSKIVVTNDSGGYHIAMSVSDNVIVISSGANFIRFIDYPKQFKENKIISMPIPDKAKEFKYIEYYYDRDFLNTISEKSICDLIDEKHNIKLNI</sequence>
<proteinExistence type="predicted"/>
<dbReference type="EMBL" id="SAYG01000006">
    <property type="protein sequence ID" value="TXJ45718.1"/>
    <property type="molecule type" value="Genomic_DNA"/>
</dbReference>
<dbReference type="AlphaFoldDB" id="A0A5C8F7N6"/>
<feature type="domain" description="Glycosyltransferase 2-like" evidence="1">
    <location>
        <begin position="133"/>
        <end position="274"/>
    </location>
</feature>
<dbReference type="SUPFAM" id="SSF53756">
    <property type="entry name" value="UDP-Glycosyltransferase/glycogen phosphorylase"/>
    <property type="match status" value="1"/>
</dbReference>
<protein>
    <submittedName>
        <fullName evidence="2">Glycosyltransferase</fullName>
    </submittedName>
</protein>
<organism evidence="2 3">
    <name type="scientific">Brachyspira aalborgi</name>
    <dbReference type="NCBI Taxonomy" id="29522"/>
    <lineage>
        <taxon>Bacteria</taxon>
        <taxon>Pseudomonadati</taxon>
        <taxon>Spirochaetota</taxon>
        <taxon>Spirochaetia</taxon>
        <taxon>Brachyspirales</taxon>
        <taxon>Brachyspiraceae</taxon>
        <taxon>Brachyspira</taxon>
    </lineage>
</organism>
<accession>A0A5C8F7N6</accession>
<dbReference type="PANTHER" id="PTHR22916:SF3">
    <property type="entry name" value="UDP-GLCNAC:BETAGAL BETA-1,3-N-ACETYLGLUCOSAMINYLTRANSFERASE-LIKE PROTEIN 1"/>
    <property type="match status" value="1"/>
</dbReference>
<evidence type="ECO:0000313" key="2">
    <source>
        <dbReference type="EMBL" id="TXJ45718.1"/>
    </source>
</evidence>
<dbReference type="Gene3D" id="3.40.50.2000">
    <property type="entry name" value="Glycogen Phosphorylase B"/>
    <property type="match status" value="2"/>
</dbReference>
<dbReference type="Pfam" id="PF00535">
    <property type="entry name" value="Glycos_transf_2"/>
    <property type="match status" value="1"/>
</dbReference>
<name>A0A5C8F7N6_9SPIR</name>
<gene>
    <name evidence="2" type="ORF">EPJ70_04860</name>
</gene>
<dbReference type="Gene3D" id="3.90.550.10">
    <property type="entry name" value="Spore Coat Polysaccharide Biosynthesis Protein SpsA, Chain A"/>
    <property type="match status" value="1"/>
</dbReference>
<dbReference type="InterPro" id="IPR001173">
    <property type="entry name" value="Glyco_trans_2-like"/>
</dbReference>
<dbReference type="SUPFAM" id="SSF53448">
    <property type="entry name" value="Nucleotide-diphospho-sugar transferases"/>
    <property type="match status" value="1"/>
</dbReference>
<keyword evidence="2" id="KW-0808">Transferase</keyword>
<dbReference type="Proteomes" id="UP000324574">
    <property type="component" value="Unassembled WGS sequence"/>
</dbReference>
<comment type="caution">
    <text evidence="2">The sequence shown here is derived from an EMBL/GenBank/DDBJ whole genome shotgun (WGS) entry which is preliminary data.</text>
</comment>
<dbReference type="InterPro" id="IPR029044">
    <property type="entry name" value="Nucleotide-diphossugar_trans"/>
</dbReference>
<dbReference type="InterPro" id="IPR002201">
    <property type="entry name" value="Glyco_trans_9"/>
</dbReference>
<dbReference type="Pfam" id="PF01075">
    <property type="entry name" value="Glyco_transf_9"/>
    <property type="match status" value="1"/>
</dbReference>
<evidence type="ECO:0000259" key="1">
    <source>
        <dbReference type="Pfam" id="PF00535"/>
    </source>
</evidence>